<feature type="compositionally biased region" description="Polar residues" evidence="1">
    <location>
        <begin position="343"/>
        <end position="355"/>
    </location>
</feature>
<evidence type="ECO:0000256" key="1">
    <source>
        <dbReference type="SAM" id="MobiDB-lite"/>
    </source>
</evidence>
<keyword evidence="3" id="KW-0548">Nucleotidyltransferase</keyword>
<reference evidence="4" key="1">
    <citation type="journal article" date="2019" name="Int. J. Syst. Evol. Microbiol.">
        <title>The Global Catalogue of Microorganisms (GCM) 10K type strain sequencing project: providing services to taxonomists for standard genome sequencing and annotation.</title>
        <authorList>
            <consortium name="The Broad Institute Genomics Platform"/>
            <consortium name="The Broad Institute Genome Sequencing Center for Infectious Disease"/>
            <person name="Wu L."/>
            <person name="Ma J."/>
        </authorList>
    </citation>
    <scope>NUCLEOTIDE SEQUENCE [LARGE SCALE GENOMIC DNA]</scope>
    <source>
        <strain evidence="4">JCM 17810</strain>
    </source>
</reference>
<dbReference type="Pfam" id="PF00581">
    <property type="entry name" value="Rhodanese"/>
    <property type="match status" value="1"/>
</dbReference>
<dbReference type="Proteomes" id="UP001500622">
    <property type="component" value="Unassembled WGS sequence"/>
</dbReference>
<dbReference type="Gene3D" id="3.40.50.720">
    <property type="entry name" value="NAD(P)-binding Rossmann-like Domain"/>
    <property type="match status" value="1"/>
</dbReference>
<proteinExistence type="predicted"/>
<accession>A0ABP8LG03</accession>
<name>A0ABP8LG03_9MICO</name>
<evidence type="ECO:0000313" key="3">
    <source>
        <dbReference type="EMBL" id="GAA4427660.1"/>
    </source>
</evidence>
<feature type="region of interest" description="Disordered" evidence="1">
    <location>
        <begin position="304"/>
        <end position="355"/>
    </location>
</feature>
<sequence length="470" mass="49301">MRLSPLVEPGPPLSREQVQRYSRHLLLGQLGHDGQRRLLASRVAVVGAGGLGAPVLQYLAAAGVGHLTIIDDDDVDPSNLQRQVIHTMADVGRPKVDSAAEKVRALNPEVEVSTHGRLDATNARQVLDGHHLVLDGTDNFPTRYLVSDTCADLAVPVVWGSILRFDAQISVFWSSPVPADSGPDPADGGRNPGTSGTPVPAPGRNESVDPAAIATGSTLSSAGVTLRDLFPYPPPEGTTPSCGQAGVLGAMCGQVGSIMATEAIKLLTGTGEPLLGRVLVLDALTQRWSEIPVRARPAATTVRAESSPVHRVVNDVPARRGSDGNPILEHSSEAPEGSGETPEVSSDGQDAQQRSITAAELAARITARERGTDDFVLLDVREEPERTIVAIPGAVGIPLGEVLTDPDGVVHRLDLHRPGGVARELLVHCRSGQRSAQAVRALADAGARAINVRGGVLAWVADVDPELPTY</sequence>
<dbReference type="Pfam" id="PF00899">
    <property type="entry name" value="ThiF"/>
    <property type="match status" value="1"/>
</dbReference>
<keyword evidence="3" id="KW-0808">Transferase</keyword>
<organism evidence="3 4">
    <name type="scientific">Georgenia halophila</name>
    <dbReference type="NCBI Taxonomy" id="620889"/>
    <lineage>
        <taxon>Bacteria</taxon>
        <taxon>Bacillati</taxon>
        <taxon>Actinomycetota</taxon>
        <taxon>Actinomycetes</taxon>
        <taxon>Micrococcales</taxon>
        <taxon>Bogoriellaceae</taxon>
        <taxon>Georgenia</taxon>
    </lineage>
</organism>
<dbReference type="InterPro" id="IPR001763">
    <property type="entry name" value="Rhodanese-like_dom"/>
</dbReference>
<keyword evidence="4" id="KW-1185">Reference proteome</keyword>
<dbReference type="InterPro" id="IPR035985">
    <property type="entry name" value="Ubiquitin-activating_enz"/>
</dbReference>
<dbReference type="Gene3D" id="3.40.250.10">
    <property type="entry name" value="Rhodanese-like domain"/>
    <property type="match status" value="1"/>
</dbReference>
<dbReference type="RefSeq" id="WP_345216885.1">
    <property type="nucleotide sequence ID" value="NZ_BAABGN010000012.1"/>
</dbReference>
<dbReference type="InterPro" id="IPR000594">
    <property type="entry name" value="ThiF_NAD_FAD-bd"/>
</dbReference>
<evidence type="ECO:0000259" key="2">
    <source>
        <dbReference type="PROSITE" id="PS50206"/>
    </source>
</evidence>
<dbReference type="GO" id="GO:0016779">
    <property type="term" value="F:nucleotidyltransferase activity"/>
    <property type="evidence" value="ECO:0007669"/>
    <property type="project" value="UniProtKB-KW"/>
</dbReference>
<dbReference type="SUPFAM" id="SSF69572">
    <property type="entry name" value="Activating enzymes of the ubiquitin-like proteins"/>
    <property type="match status" value="1"/>
</dbReference>
<dbReference type="InterPro" id="IPR045886">
    <property type="entry name" value="ThiF/MoeB/HesA"/>
</dbReference>
<feature type="domain" description="Rhodanese" evidence="2">
    <location>
        <begin position="371"/>
        <end position="468"/>
    </location>
</feature>
<comment type="caution">
    <text evidence="3">The sequence shown here is derived from an EMBL/GenBank/DDBJ whole genome shotgun (WGS) entry which is preliminary data.</text>
</comment>
<dbReference type="PANTHER" id="PTHR10953">
    <property type="entry name" value="UBIQUITIN-ACTIVATING ENZYME E1"/>
    <property type="match status" value="1"/>
</dbReference>
<evidence type="ECO:0000313" key="4">
    <source>
        <dbReference type="Proteomes" id="UP001500622"/>
    </source>
</evidence>
<feature type="region of interest" description="Disordered" evidence="1">
    <location>
        <begin position="176"/>
        <end position="209"/>
    </location>
</feature>
<dbReference type="SUPFAM" id="SSF52821">
    <property type="entry name" value="Rhodanese/Cell cycle control phosphatase"/>
    <property type="match status" value="1"/>
</dbReference>
<dbReference type="CDD" id="cd00158">
    <property type="entry name" value="RHOD"/>
    <property type="match status" value="1"/>
</dbReference>
<dbReference type="PROSITE" id="PS50206">
    <property type="entry name" value="RHODANESE_3"/>
    <property type="match status" value="1"/>
</dbReference>
<dbReference type="SMART" id="SM00450">
    <property type="entry name" value="RHOD"/>
    <property type="match status" value="1"/>
</dbReference>
<dbReference type="EMBL" id="BAABGN010000012">
    <property type="protein sequence ID" value="GAA4427660.1"/>
    <property type="molecule type" value="Genomic_DNA"/>
</dbReference>
<dbReference type="CDD" id="cd00757">
    <property type="entry name" value="ThiF_MoeB_HesA_family"/>
    <property type="match status" value="1"/>
</dbReference>
<gene>
    <name evidence="3" type="ORF">GCM10023169_27890</name>
</gene>
<dbReference type="PANTHER" id="PTHR10953:SF102">
    <property type="entry name" value="ADENYLYLTRANSFERASE AND SULFURTRANSFERASE MOCS3"/>
    <property type="match status" value="1"/>
</dbReference>
<dbReference type="InterPro" id="IPR036873">
    <property type="entry name" value="Rhodanese-like_dom_sf"/>
</dbReference>
<protein>
    <submittedName>
        <fullName evidence="3">ThiF family adenylyltransferase</fullName>
    </submittedName>
</protein>